<dbReference type="SUPFAM" id="SSF56349">
    <property type="entry name" value="DNA breaking-rejoining enzymes"/>
    <property type="match status" value="1"/>
</dbReference>
<evidence type="ECO:0000256" key="2">
    <source>
        <dbReference type="ARBA" id="ARBA00022908"/>
    </source>
</evidence>
<organism evidence="8 9">
    <name type="scientific">Candidatus Accumulibacter affinis</name>
    <dbReference type="NCBI Taxonomy" id="2954384"/>
    <lineage>
        <taxon>Bacteria</taxon>
        <taxon>Pseudomonadati</taxon>
        <taxon>Pseudomonadota</taxon>
        <taxon>Betaproteobacteria</taxon>
        <taxon>Candidatus Accumulibacter</taxon>
    </lineage>
</organism>
<dbReference type="AlphaFoldDB" id="A0A935TER2"/>
<evidence type="ECO:0000259" key="6">
    <source>
        <dbReference type="PROSITE" id="PS51898"/>
    </source>
</evidence>
<dbReference type="Gene3D" id="1.10.443.10">
    <property type="entry name" value="Intergrase catalytic core"/>
    <property type="match status" value="1"/>
</dbReference>
<evidence type="ECO:0000256" key="5">
    <source>
        <dbReference type="PROSITE-ProRule" id="PRU01248"/>
    </source>
</evidence>
<dbReference type="Proteomes" id="UP000706151">
    <property type="component" value="Unassembled WGS sequence"/>
</dbReference>
<evidence type="ECO:0000256" key="1">
    <source>
        <dbReference type="ARBA" id="ARBA00022829"/>
    </source>
</evidence>
<evidence type="ECO:0000313" key="8">
    <source>
        <dbReference type="EMBL" id="MBK7956334.1"/>
    </source>
</evidence>
<dbReference type="InterPro" id="IPR004107">
    <property type="entry name" value="Integrase_SAM-like_N"/>
</dbReference>
<name>A0A935TER2_9PROT</name>
<evidence type="ECO:0000259" key="7">
    <source>
        <dbReference type="PROSITE" id="PS51900"/>
    </source>
</evidence>
<keyword evidence="1" id="KW-0159">Chromosome partition</keyword>
<proteinExistence type="predicted"/>
<gene>
    <name evidence="8" type="ORF">IPK02_21625</name>
</gene>
<dbReference type="InterPro" id="IPR002104">
    <property type="entry name" value="Integrase_catalytic"/>
</dbReference>
<dbReference type="GO" id="GO:0007059">
    <property type="term" value="P:chromosome segregation"/>
    <property type="evidence" value="ECO:0007669"/>
    <property type="project" value="UniProtKB-KW"/>
</dbReference>
<dbReference type="EMBL" id="JADJOT010000012">
    <property type="protein sequence ID" value="MBK7956334.1"/>
    <property type="molecule type" value="Genomic_DNA"/>
</dbReference>
<dbReference type="GO" id="GO:0015074">
    <property type="term" value="P:DNA integration"/>
    <property type="evidence" value="ECO:0007669"/>
    <property type="project" value="UniProtKB-KW"/>
</dbReference>
<dbReference type="InterPro" id="IPR011010">
    <property type="entry name" value="DNA_brk_join_enz"/>
</dbReference>
<evidence type="ECO:0000256" key="3">
    <source>
        <dbReference type="ARBA" id="ARBA00023125"/>
    </source>
</evidence>
<comment type="caution">
    <text evidence="8">The sequence shown here is derived from an EMBL/GenBank/DDBJ whole genome shotgun (WGS) entry which is preliminary data.</text>
</comment>
<dbReference type="SUPFAM" id="SSF47823">
    <property type="entry name" value="lambda integrase-like, N-terminal domain"/>
    <property type="match status" value="1"/>
</dbReference>
<dbReference type="GO" id="GO:0006310">
    <property type="term" value="P:DNA recombination"/>
    <property type="evidence" value="ECO:0007669"/>
    <property type="project" value="UniProtKB-KW"/>
</dbReference>
<dbReference type="Gene3D" id="1.10.150.130">
    <property type="match status" value="1"/>
</dbReference>
<keyword evidence="2" id="KW-0229">DNA integration</keyword>
<dbReference type="PROSITE" id="PS51900">
    <property type="entry name" value="CB"/>
    <property type="match status" value="1"/>
</dbReference>
<feature type="domain" description="Tyr recombinase" evidence="6">
    <location>
        <begin position="122"/>
        <end position="305"/>
    </location>
</feature>
<keyword evidence="3 5" id="KW-0238">DNA-binding</keyword>
<dbReference type="PANTHER" id="PTHR30349:SF81">
    <property type="entry name" value="TYROSINE RECOMBINASE XERC"/>
    <property type="match status" value="1"/>
</dbReference>
<dbReference type="GO" id="GO:0003677">
    <property type="term" value="F:DNA binding"/>
    <property type="evidence" value="ECO:0007669"/>
    <property type="project" value="UniProtKB-UniRule"/>
</dbReference>
<dbReference type="Pfam" id="PF00589">
    <property type="entry name" value="Phage_integrase"/>
    <property type="match status" value="1"/>
</dbReference>
<dbReference type="PANTHER" id="PTHR30349">
    <property type="entry name" value="PHAGE INTEGRASE-RELATED"/>
    <property type="match status" value="1"/>
</dbReference>
<dbReference type="InterPro" id="IPR013762">
    <property type="entry name" value="Integrase-like_cat_sf"/>
</dbReference>
<accession>A0A935TER2</accession>
<evidence type="ECO:0000256" key="4">
    <source>
        <dbReference type="ARBA" id="ARBA00023172"/>
    </source>
</evidence>
<dbReference type="InterPro" id="IPR050090">
    <property type="entry name" value="Tyrosine_recombinase_XerCD"/>
</dbReference>
<dbReference type="InterPro" id="IPR010998">
    <property type="entry name" value="Integrase_recombinase_N"/>
</dbReference>
<evidence type="ECO:0000313" key="9">
    <source>
        <dbReference type="Proteomes" id="UP000706151"/>
    </source>
</evidence>
<dbReference type="Pfam" id="PF02899">
    <property type="entry name" value="Phage_int_SAM_1"/>
    <property type="match status" value="1"/>
</dbReference>
<feature type="domain" description="Core-binding (CB)" evidence="7">
    <location>
        <begin position="5"/>
        <end position="98"/>
    </location>
</feature>
<protein>
    <submittedName>
        <fullName evidence="8">Tyrosine-type recombinase/integrase</fullName>
    </submittedName>
</protein>
<keyword evidence="4" id="KW-0233">DNA recombination</keyword>
<reference evidence="8 9" key="1">
    <citation type="submission" date="2020-10" db="EMBL/GenBank/DDBJ databases">
        <title>Connecting structure to function with the recovery of over 1000 high-quality activated sludge metagenome-assembled genomes encoding full-length rRNA genes using long-read sequencing.</title>
        <authorList>
            <person name="Singleton C.M."/>
            <person name="Petriglieri F."/>
            <person name="Kristensen J.M."/>
            <person name="Kirkegaard R.H."/>
            <person name="Michaelsen T.Y."/>
            <person name="Andersen M.H."/>
            <person name="Karst S.M."/>
            <person name="Dueholm M.S."/>
            <person name="Nielsen P.H."/>
            <person name="Albertsen M."/>
        </authorList>
    </citation>
    <scope>NUCLEOTIDE SEQUENCE [LARGE SCALE GENOMIC DNA]</scope>
    <source>
        <strain evidence="8">Fred_18-Q3-R57-64_BAT3C.720</strain>
    </source>
</reference>
<dbReference type="InterPro" id="IPR044068">
    <property type="entry name" value="CB"/>
</dbReference>
<dbReference type="PROSITE" id="PS51898">
    <property type="entry name" value="TYR_RECOMBINASE"/>
    <property type="match status" value="1"/>
</dbReference>
<sequence length="334" mass="37165">MRDQSLLGPWVRRFLLEYLVAERNLARNTQVSYRDTLTLLLPFVSNLATVPIERLAVHDVSADRVRAFLDHIEHERGCSVVTRNQRLSTIHSLARFVGMRSPEHLDWCSQVRLVPFKKAAQNAIGYLDKPEVEALLRAPNRGTTLGARDHALLLFLYNSGARADEAASLRVGNLYLGTSPSVRILGKGNKWRICPLWAVTVAALQPLVAGKCADDQVFHGRTGDPMTRFGVHRIVKTYAKEAATRVESMRGKHISPHSIRHTTAVHLLRAGVDINTIRAWLGHVSLDTTHVYVEVDLEMKAKALACVNITDLPAAARTKSARTSGTIMDFMSQL</sequence>